<feature type="signal peptide" evidence="1">
    <location>
        <begin position="1"/>
        <end position="24"/>
    </location>
</feature>
<sequence>MRRLSLMFCAVLVFLLAVSSAAFSAEKAPAAIVEFAQNELMRWGENPIIVKAVKDQNAQGMTLEDIQALDERWVKTPGIADFMKPYLENECAQELQKLQSSAPYFAEIFVTDNQGGLVAATGKTSDYWQGDEAKFTECFRGEEGVLYISDVEFDESTQTYSVQISVPVREEGKVIGVIVVGIDVDAFLGE</sequence>
<dbReference type="Gene3D" id="3.30.450.20">
    <property type="entry name" value="PAS domain"/>
    <property type="match status" value="1"/>
</dbReference>
<organism evidence="2">
    <name type="scientific">Candidatus Caldatribacterium saccharofermentans</name>
    <dbReference type="NCBI Taxonomy" id="1454753"/>
    <lineage>
        <taxon>Bacteria</taxon>
        <taxon>Pseudomonadati</taxon>
        <taxon>Atribacterota</taxon>
        <taxon>Atribacteria</taxon>
        <taxon>Atribacterales</taxon>
        <taxon>Candidatus Caldatribacteriaceae</taxon>
        <taxon>Candidatus Caldatribacterium</taxon>
    </lineage>
</organism>
<dbReference type="SUPFAM" id="SSF103190">
    <property type="entry name" value="Sensory domain-like"/>
    <property type="match status" value="1"/>
</dbReference>
<dbReference type="EMBL" id="DTIY01000096">
    <property type="protein sequence ID" value="HGY40444.1"/>
    <property type="molecule type" value="Genomic_DNA"/>
</dbReference>
<proteinExistence type="predicted"/>
<protein>
    <recommendedName>
        <fullName evidence="3">Cache domain-containing protein</fullName>
    </recommendedName>
</protein>
<evidence type="ECO:0000256" key="1">
    <source>
        <dbReference type="SAM" id="SignalP"/>
    </source>
</evidence>
<accession>A0A7V4WM80</accession>
<gene>
    <name evidence="2" type="ORF">ENW11_11670</name>
</gene>
<feature type="chain" id="PRO_5031256120" description="Cache domain-containing protein" evidence="1">
    <location>
        <begin position="25"/>
        <end position="190"/>
    </location>
</feature>
<dbReference type="CDD" id="cd18773">
    <property type="entry name" value="PDC1_HK_sensor"/>
    <property type="match status" value="1"/>
</dbReference>
<evidence type="ECO:0008006" key="3">
    <source>
        <dbReference type="Google" id="ProtNLM"/>
    </source>
</evidence>
<dbReference type="InterPro" id="IPR029151">
    <property type="entry name" value="Sensor-like_sf"/>
</dbReference>
<name>A0A7V4WM80_9BACT</name>
<keyword evidence="1" id="KW-0732">Signal</keyword>
<dbReference type="AlphaFoldDB" id="A0A7V4WM80"/>
<reference evidence="2" key="1">
    <citation type="journal article" date="2020" name="mSystems">
        <title>Genome- and Community-Level Interaction Insights into Carbon Utilization and Element Cycling Functions of Hydrothermarchaeota in Hydrothermal Sediment.</title>
        <authorList>
            <person name="Zhou Z."/>
            <person name="Liu Y."/>
            <person name="Xu W."/>
            <person name="Pan J."/>
            <person name="Luo Z.H."/>
            <person name="Li M."/>
        </authorList>
    </citation>
    <scope>NUCLEOTIDE SEQUENCE [LARGE SCALE GENOMIC DNA]</scope>
    <source>
        <strain evidence="2">SpSt-82</strain>
    </source>
</reference>
<evidence type="ECO:0000313" key="2">
    <source>
        <dbReference type="EMBL" id="HGY40444.1"/>
    </source>
</evidence>
<comment type="caution">
    <text evidence="2">The sequence shown here is derived from an EMBL/GenBank/DDBJ whole genome shotgun (WGS) entry which is preliminary data.</text>
</comment>